<name>A0A4S3LYC2_9FLAO</name>
<dbReference type="Proteomes" id="UP000305939">
    <property type="component" value="Unassembled WGS sequence"/>
</dbReference>
<reference evidence="4 5" key="1">
    <citation type="submission" date="2019-04" db="EMBL/GenBank/DDBJ databases">
        <title>Draft genome sequence of Robertkochia marina CC-AMO-30D.</title>
        <authorList>
            <person name="Hameed A."/>
            <person name="Lin S.-Y."/>
            <person name="Shahina M."/>
            <person name="Lai W.-A."/>
            <person name="Young C.-C."/>
        </authorList>
    </citation>
    <scope>NUCLEOTIDE SEQUENCE [LARGE SCALE GENOMIC DNA]</scope>
    <source>
        <strain evidence="4 5">CC-AMO-30D</strain>
    </source>
</reference>
<protein>
    <submittedName>
        <fullName evidence="4">OstA-like protein</fullName>
    </submittedName>
</protein>
<evidence type="ECO:0000313" key="4">
    <source>
        <dbReference type="EMBL" id="THD66562.1"/>
    </source>
</evidence>
<dbReference type="Gene3D" id="2.60.450.10">
    <property type="entry name" value="Lipopolysaccharide (LPS) transport protein A like domain"/>
    <property type="match status" value="2"/>
</dbReference>
<keyword evidence="2" id="KW-0732">Signal</keyword>
<gene>
    <name evidence="4" type="ORF">E7Z59_12265</name>
</gene>
<sequence length="589" mass="67679">MKLTIQIALVFLFAFTAKLHAQEPKKIIINHPGDFTKDDKKYPGADIMSKDNQQVQFEHDGIDLWCDVAVFWRKDNRIQAFGNVFFKQGDTLRMTSNYAEYDANTKIALAREGVRLQNNSMSLTTEEVRFDRNAQLAYYNTPGTVRDTANTLTSNRGRYYLETDKYEFSSEVEITNPDYNIESDRLDYYTKSRTAYMYGPSTITGNDYRIYCERGYYNTVFEKGYGVKNTRIDYNDRIIFGDSLFFDKTRSFASATNNIQVIDTINNGVIKGHYAEVFKNEDSVFVTKKALAISVFEKDSLYIHGDTLMVTGPEDGRIIRAFKDARFYKSDMSGKCDSIHSDQRTGITRFYTYIPPGIPDNQLGRYRPIIWSANSQMTGDSILLVSNTKTEKLDSLKVLGNAFIIQKDSLSHVKYKEESKKGFNQIKAKDLYGHFENNELQYIDMIKNAELIYYLWDDKGEFIGIDKRLCGKINFTLNDNGIDKVTSFINVDGRIHAEGALHENERRYPGFYWRGDEMITGVNDLFSAEDNAIELTPIRGINEPIDPDNPDLTPENLLDNEEETPTDKKTEGRPKAMLKPKETAMEKHQ</sequence>
<feature type="domain" description="Organic solvent tolerance-like N-terminal" evidence="3">
    <location>
        <begin position="25"/>
        <end position="184"/>
    </location>
</feature>
<organism evidence="4 5">
    <name type="scientific">Robertkochia marina</name>
    <dbReference type="NCBI Taxonomy" id="1227945"/>
    <lineage>
        <taxon>Bacteria</taxon>
        <taxon>Pseudomonadati</taxon>
        <taxon>Bacteroidota</taxon>
        <taxon>Flavobacteriia</taxon>
        <taxon>Flavobacteriales</taxon>
        <taxon>Flavobacteriaceae</taxon>
        <taxon>Robertkochia</taxon>
    </lineage>
</organism>
<feature type="region of interest" description="Disordered" evidence="1">
    <location>
        <begin position="540"/>
        <end position="589"/>
    </location>
</feature>
<dbReference type="AlphaFoldDB" id="A0A4S3LYC2"/>
<comment type="caution">
    <text evidence="4">The sequence shown here is derived from an EMBL/GenBank/DDBJ whole genome shotgun (WGS) entry which is preliminary data.</text>
</comment>
<feature type="compositionally biased region" description="Basic and acidic residues" evidence="1">
    <location>
        <begin position="565"/>
        <end position="589"/>
    </location>
</feature>
<accession>A0A4S3LYC2</accession>
<dbReference type="InterPro" id="IPR005653">
    <property type="entry name" value="OstA-like_N"/>
</dbReference>
<keyword evidence="5" id="KW-1185">Reference proteome</keyword>
<evidence type="ECO:0000313" key="5">
    <source>
        <dbReference type="Proteomes" id="UP000305939"/>
    </source>
</evidence>
<feature type="signal peptide" evidence="2">
    <location>
        <begin position="1"/>
        <end position="21"/>
    </location>
</feature>
<dbReference type="OrthoDB" id="9805931at2"/>
<dbReference type="RefSeq" id="WP_136336634.1">
    <property type="nucleotide sequence ID" value="NZ_QXMP01000003.1"/>
</dbReference>
<evidence type="ECO:0000256" key="2">
    <source>
        <dbReference type="SAM" id="SignalP"/>
    </source>
</evidence>
<dbReference type="EMBL" id="SSMC01000003">
    <property type="protein sequence ID" value="THD66562.1"/>
    <property type="molecule type" value="Genomic_DNA"/>
</dbReference>
<feature type="chain" id="PRO_5020708341" evidence="2">
    <location>
        <begin position="22"/>
        <end position="589"/>
    </location>
</feature>
<proteinExistence type="predicted"/>
<evidence type="ECO:0000259" key="3">
    <source>
        <dbReference type="Pfam" id="PF13100"/>
    </source>
</evidence>
<evidence type="ECO:0000256" key="1">
    <source>
        <dbReference type="SAM" id="MobiDB-lite"/>
    </source>
</evidence>
<dbReference type="Pfam" id="PF13100">
    <property type="entry name" value="OstA_2"/>
    <property type="match status" value="1"/>
</dbReference>